<evidence type="ECO:0000259" key="1">
    <source>
        <dbReference type="Pfam" id="PF13737"/>
    </source>
</evidence>
<dbReference type="InterPro" id="IPR025668">
    <property type="entry name" value="Tnp_DDE_dom"/>
</dbReference>
<keyword evidence="3" id="KW-1185">Reference proteome</keyword>
<dbReference type="Proteomes" id="UP000664771">
    <property type="component" value="Unassembled WGS sequence"/>
</dbReference>
<proteinExistence type="predicted"/>
<organism evidence="2 3">
    <name type="scientific">Acetobacter sacchari</name>
    <dbReference type="NCBI Taxonomy" id="2661687"/>
    <lineage>
        <taxon>Bacteria</taxon>
        <taxon>Pseudomonadati</taxon>
        <taxon>Pseudomonadota</taxon>
        <taxon>Alphaproteobacteria</taxon>
        <taxon>Acetobacterales</taxon>
        <taxon>Acetobacteraceae</taxon>
        <taxon>Acetobacter</taxon>
    </lineage>
</organism>
<dbReference type="Pfam" id="PF13737">
    <property type="entry name" value="DDE_Tnp_1_5"/>
    <property type="match status" value="1"/>
</dbReference>
<accession>A0ABS3LUL5</accession>
<evidence type="ECO:0000313" key="2">
    <source>
        <dbReference type="EMBL" id="MBO1359602.1"/>
    </source>
</evidence>
<reference evidence="2 3" key="1">
    <citation type="submission" date="2021-03" db="EMBL/GenBank/DDBJ databases">
        <title>The complete genome sequence of Acetobacter sacchari TBRC 11175.</title>
        <authorList>
            <person name="Charoenyingcharoen P."/>
            <person name="Yukphan P."/>
        </authorList>
    </citation>
    <scope>NUCLEOTIDE SEQUENCE [LARGE SCALE GENOMIC DNA]</scope>
    <source>
        <strain evidence="2 3">TBRC 11175</strain>
    </source>
</reference>
<sequence length="148" mass="16193">MQTCLTLRALFGVTLSQTTGFAESLLRVAGLAWSVPDFSTPSRRQKTLTVDIAYRGSNRPLRLLIDGTGIREADGAPERGGLKRRIWRKLHIGTDEGSLEIRTTDITDDDVGDSLILPAFLIQNFEDEEITNVAAVGAYNAGNVMKQS</sequence>
<feature type="domain" description="Transposase DDE" evidence="1">
    <location>
        <begin position="2"/>
        <end position="71"/>
    </location>
</feature>
<protein>
    <submittedName>
        <fullName evidence="2">Transposase</fullName>
    </submittedName>
</protein>
<gene>
    <name evidence="2" type="ORF">J2D73_07310</name>
</gene>
<name>A0ABS3LUL5_9PROT</name>
<comment type="caution">
    <text evidence="2">The sequence shown here is derived from an EMBL/GenBank/DDBJ whole genome shotgun (WGS) entry which is preliminary data.</text>
</comment>
<dbReference type="EMBL" id="JAFVMF010000006">
    <property type="protein sequence ID" value="MBO1359602.1"/>
    <property type="molecule type" value="Genomic_DNA"/>
</dbReference>
<evidence type="ECO:0000313" key="3">
    <source>
        <dbReference type="Proteomes" id="UP000664771"/>
    </source>
</evidence>